<dbReference type="EMBL" id="PP551948">
    <property type="protein sequence ID" value="WYN05116.1"/>
    <property type="molecule type" value="Genomic_DNA"/>
</dbReference>
<feature type="transmembrane region" description="Helical" evidence="1">
    <location>
        <begin position="12"/>
        <end position="32"/>
    </location>
</feature>
<sequence>MLQHRHTNHIGHFILTVLFFPWVLAWILFHLSNQRHNDQVDMMIYQMTHKKG</sequence>
<keyword evidence="1" id="KW-0472">Membrane</keyword>
<protein>
    <submittedName>
        <fullName evidence="2">Uncharacterized protein</fullName>
    </submittedName>
</protein>
<keyword evidence="1" id="KW-1133">Transmembrane helix</keyword>
<gene>
    <name evidence="2" type="ORF">ISREJYDI_CDS0155</name>
</gene>
<keyword evidence="3" id="KW-1185">Reference proteome</keyword>
<reference evidence="2 3" key="1">
    <citation type="submission" date="2024-03" db="EMBL/GenBank/DDBJ databases">
        <title>Complete Genome Sequence of a Pseudomonas fluorescens Bacteriophage UNO-G1W1 isolated from freshwater ice in Nebraska.</title>
        <authorList>
            <person name="Neville A.J."/>
            <person name="Schulze T.T."/>
            <person name="Davis P.H."/>
        </authorList>
    </citation>
    <scope>NUCLEOTIDE SEQUENCE [LARGE SCALE GENOMIC DNA]</scope>
</reference>
<dbReference type="Proteomes" id="UP001447006">
    <property type="component" value="Segment"/>
</dbReference>
<keyword evidence="1" id="KW-0812">Transmembrane</keyword>
<proteinExistence type="predicted"/>
<evidence type="ECO:0000256" key="1">
    <source>
        <dbReference type="SAM" id="Phobius"/>
    </source>
</evidence>
<name>A0AAX4MVW5_9CAUD</name>
<evidence type="ECO:0000313" key="2">
    <source>
        <dbReference type="EMBL" id="WYN05116.1"/>
    </source>
</evidence>
<evidence type="ECO:0000313" key="3">
    <source>
        <dbReference type="Proteomes" id="UP001447006"/>
    </source>
</evidence>
<organism evidence="2 3">
    <name type="scientific">Pseudomonas phage UNO-G1W1</name>
    <dbReference type="NCBI Taxonomy" id="3136609"/>
    <lineage>
        <taxon>Viruses</taxon>
        <taxon>Duplodnaviria</taxon>
        <taxon>Heunggongvirae</taxon>
        <taxon>Uroviricota</taxon>
        <taxon>Caudoviricetes</taxon>
        <taxon>Vandenendeviridae</taxon>
        <taxon>Gorskivirinae</taxon>
        <taxon>Omahavirus</taxon>
        <taxon>Omahavirus UNOG1W1</taxon>
    </lineage>
</organism>
<accession>A0AAX4MVW5</accession>